<organism evidence="1 2">
    <name type="scientific">Halocatena pleomorpha</name>
    <dbReference type="NCBI Taxonomy" id="1785090"/>
    <lineage>
        <taxon>Archaea</taxon>
        <taxon>Methanobacteriati</taxon>
        <taxon>Methanobacteriota</taxon>
        <taxon>Stenosarchaea group</taxon>
        <taxon>Halobacteria</taxon>
        <taxon>Halobacteriales</taxon>
        <taxon>Natronomonadaceae</taxon>
        <taxon>Halocatena</taxon>
    </lineage>
</organism>
<gene>
    <name evidence="1" type="ORF">EIK79_00765</name>
</gene>
<dbReference type="PANTHER" id="PTHR40045:SF1">
    <property type="entry name" value="YQCI_YCGG FAMILY PROTEIN"/>
    <property type="match status" value="1"/>
</dbReference>
<dbReference type="Pfam" id="PF08892">
    <property type="entry name" value="YqcI_YcgG"/>
    <property type="match status" value="1"/>
</dbReference>
<evidence type="ECO:0000313" key="1">
    <source>
        <dbReference type="EMBL" id="RRJ34065.1"/>
    </source>
</evidence>
<sequence>MGTLDTDELWTKSELEDAIERDALADWKALRYETFHDTMTDENTPYPCYFAVEAERNGYFRYTFLGSPDDPNARSRLTDALVAYLGNYRTIGDITSLVILFEPPAREQSTETYKRQFWELLEDLWNRDPEPWPETVPTDPDHPMWRYCFAGEPMFLVARAPFYEARHSRYTPHGLEITIQPAGVFEGLSGMSDKGQRARSTIRDRLANYDEIQRHPDVGDYSDPRRHEWKQYLLPETNEESVARCPLPERS</sequence>
<keyword evidence="2" id="KW-1185">Reference proteome</keyword>
<name>A0A3P3RL13_9EURY</name>
<dbReference type="Proteomes" id="UP000282322">
    <property type="component" value="Unassembled WGS sequence"/>
</dbReference>
<evidence type="ECO:0000313" key="2">
    <source>
        <dbReference type="Proteomes" id="UP000282322"/>
    </source>
</evidence>
<dbReference type="RefSeq" id="WP_124953235.1">
    <property type="nucleotide sequence ID" value="NZ_RRCH01000002.1"/>
</dbReference>
<accession>A0A3P3RL13</accession>
<dbReference type="PANTHER" id="PTHR40045">
    <property type="entry name" value="YCGG FAMILY PROTEIN"/>
    <property type="match status" value="1"/>
</dbReference>
<dbReference type="EMBL" id="RRCH01000002">
    <property type="protein sequence ID" value="RRJ34065.1"/>
    <property type="molecule type" value="Genomic_DNA"/>
</dbReference>
<comment type="caution">
    <text evidence="1">The sequence shown here is derived from an EMBL/GenBank/DDBJ whole genome shotgun (WGS) entry which is preliminary data.</text>
</comment>
<reference evidence="1 2" key="1">
    <citation type="submission" date="2018-11" db="EMBL/GenBank/DDBJ databases">
        <title>Taxonoimc description of Halomarina strain SPP-AMP-1.</title>
        <authorList>
            <person name="Pal Y."/>
            <person name="Srinivasana K."/>
            <person name="Verma A."/>
            <person name="Kumar P."/>
        </authorList>
    </citation>
    <scope>NUCLEOTIDE SEQUENCE [LARGE SCALE GENOMIC DNA]</scope>
    <source>
        <strain evidence="1 2">SPP-AMP-1</strain>
    </source>
</reference>
<dbReference type="InterPro" id="IPR014988">
    <property type="entry name" value="Uncharacterised_YqcI/YcgG"/>
</dbReference>
<dbReference type="AlphaFoldDB" id="A0A3P3RL13"/>
<dbReference type="OrthoDB" id="165320at2157"/>
<protein>
    <submittedName>
        <fullName evidence="1">YqcI/YcgG family protein</fullName>
    </submittedName>
</protein>
<proteinExistence type="predicted"/>